<reference evidence="8" key="1">
    <citation type="journal article" date="2019" name="Int. J. Syst. Evol. Microbiol.">
        <title>The Global Catalogue of Microorganisms (GCM) 10K type strain sequencing project: providing services to taxonomists for standard genome sequencing and annotation.</title>
        <authorList>
            <consortium name="The Broad Institute Genomics Platform"/>
            <consortium name="The Broad Institute Genome Sequencing Center for Infectious Disease"/>
            <person name="Wu L."/>
            <person name="Ma J."/>
        </authorList>
    </citation>
    <scope>NUCLEOTIDE SEQUENCE [LARGE SCALE GENOMIC DNA]</scope>
    <source>
        <strain evidence="8">JCM 19134</strain>
    </source>
</reference>
<dbReference type="Pfam" id="PF02518">
    <property type="entry name" value="HATPase_c"/>
    <property type="match status" value="1"/>
</dbReference>
<dbReference type="PROSITE" id="PS50110">
    <property type="entry name" value="RESPONSE_REGULATORY"/>
    <property type="match status" value="1"/>
</dbReference>
<evidence type="ECO:0000259" key="6">
    <source>
        <dbReference type="PROSITE" id="PS50110"/>
    </source>
</evidence>
<dbReference type="Proteomes" id="UP001409585">
    <property type="component" value="Unassembled WGS sequence"/>
</dbReference>
<dbReference type="CDD" id="cd00156">
    <property type="entry name" value="REC"/>
    <property type="match status" value="1"/>
</dbReference>
<evidence type="ECO:0000256" key="3">
    <source>
        <dbReference type="ARBA" id="ARBA00022553"/>
    </source>
</evidence>
<dbReference type="SUPFAM" id="SSF52172">
    <property type="entry name" value="CheY-like"/>
    <property type="match status" value="1"/>
</dbReference>
<evidence type="ECO:0000256" key="2">
    <source>
        <dbReference type="ARBA" id="ARBA00012438"/>
    </source>
</evidence>
<dbReference type="Gene3D" id="3.40.50.2300">
    <property type="match status" value="1"/>
</dbReference>
<dbReference type="InterPro" id="IPR011006">
    <property type="entry name" value="CheY-like_superfamily"/>
</dbReference>
<dbReference type="EC" id="2.7.13.3" evidence="2"/>
<evidence type="ECO:0000313" key="8">
    <source>
        <dbReference type="Proteomes" id="UP001409585"/>
    </source>
</evidence>
<comment type="catalytic activity">
    <reaction evidence="1">
        <text>ATP + protein L-histidine = ADP + protein N-phospho-L-histidine.</text>
        <dbReference type="EC" id="2.7.13.3"/>
    </reaction>
</comment>
<dbReference type="RefSeq" id="WP_345427464.1">
    <property type="nucleotide sequence ID" value="NZ_AP031496.1"/>
</dbReference>
<dbReference type="SUPFAM" id="SSF55874">
    <property type="entry name" value="ATPase domain of HSP90 chaperone/DNA topoisomerase II/histidine kinase"/>
    <property type="match status" value="1"/>
</dbReference>
<dbReference type="PROSITE" id="PS50109">
    <property type="entry name" value="HIS_KIN"/>
    <property type="match status" value="1"/>
</dbReference>
<dbReference type="AlphaFoldDB" id="A0AAV3U948"/>
<dbReference type="SMART" id="SM00448">
    <property type="entry name" value="REC"/>
    <property type="match status" value="1"/>
</dbReference>
<dbReference type="InterPro" id="IPR036890">
    <property type="entry name" value="HATPase_C_sf"/>
</dbReference>
<dbReference type="PRINTS" id="PR00344">
    <property type="entry name" value="BCTRLSENSOR"/>
</dbReference>
<dbReference type="InterPro" id="IPR036097">
    <property type="entry name" value="HisK_dim/P_sf"/>
</dbReference>
<feature type="modified residue" description="4-aspartylphosphate" evidence="4">
    <location>
        <position position="59"/>
    </location>
</feature>
<dbReference type="GO" id="GO:0000155">
    <property type="term" value="F:phosphorelay sensor kinase activity"/>
    <property type="evidence" value="ECO:0007669"/>
    <property type="project" value="InterPro"/>
</dbReference>
<dbReference type="InterPro" id="IPR005467">
    <property type="entry name" value="His_kinase_dom"/>
</dbReference>
<dbReference type="CDD" id="cd00082">
    <property type="entry name" value="HisKA"/>
    <property type="match status" value="1"/>
</dbReference>
<evidence type="ECO:0000259" key="5">
    <source>
        <dbReference type="PROSITE" id="PS50109"/>
    </source>
</evidence>
<dbReference type="InterPro" id="IPR001789">
    <property type="entry name" value="Sig_transdc_resp-reg_receiver"/>
</dbReference>
<dbReference type="SMART" id="SM00387">
    <property type="entry name" value="HATPase_c"/>
    <property type="match status" value="1"/>
</dbReference>
<name>A0AAV3U948_9ALTE</name>
<keyword evidence="3 4" id="KW-0597">Phosphoprotein</keyword>
<dbReference type="SUPFAM" id="SSF47384">
    <property type="entry name" value="Homodimeric domain of signal transducing histidine kinase"/>
    <property type="match status" value="1"/>
</dbReference>
<protein>
    <recommendedName>
        <fullName evidence="2">histidine kinase</fullName>
        <ecNumber evidence="2">2.7.13.3</ecNumber>
    </recommendedName>
</protein>
<accession>A0AAV3U948</accession>
<dbReference type="PANTHER" id="PTHR43065:SF50">
    <property type="entry name" value="HISTIDINE KINASE"/>
    <property type="match status" value="1"/>
</dbReference>
<dbReference type="InterPro" id="IPR004358">
    <property type="entry name" value="Sig_transdc_His_kin-like_C"/>
</dbReference>
<dbReference type="Pfam" id="PF00072">
    <property type="entry name" value="Response_reg"/>
    <property type="match status" value="1"/>
</dbReference>
<dbReference type="InterPro" id="IPR003594">
    <property type="entry name" value="HATPase_dom"/>
</dbReference>
<dbReference type="EMBL" id="BAABLX010000077">
    <property type="protein sequence ID" value="GAA4958748.1"/>
    <property type="molecule type" value="Genomic_DNA"/>
</dbReference>
<keyword evidence="8" id="KW-1185">Reference proteome</keyword>
<dbReference type="Gene3D" id="1.10.287.130">
    <property type="match status" value="1"/>
</dbReference>
<comment type="caution">
    <text evidence="7">The sequence shown here is derived from an EMBL/GenBank/DDBJ whole genome shotgun (WGS) entry which is preliminary data.</text>
</comment>
<dbReference type="Gene3D" id="3.30.565.10">
    <property type="entry name" value="Histidine kinase-like ATPase, C-terminal domain"/>
    <property type="match status" value="1"/>
</dbReference>
<organism evidence="7 8">
    <name type="scientific">Halioxenophilus aromaticivorans</name>
    <dbReference type="NCBI Taxonomy" id="1306992"/>
    <lineage>
        <taxon>Bacteria</taxon>
        <taxon>Pseudomonadati</taxon>
        <taxon>Pseudomonadota</taxon>
        <taxon>Gammaproteobacteria</taxon>
        <taxon>Alteromonadales</taxon>
        <taxon>Alteromonadaceae</taxon>
        <taxon>Halioxenophilus</taxon>
    </lineage>
</organism>
<gene>
    <name evidence="7" type="ORF">GCM10025791_44390</name>
</gene>
<feature type="domain" description="Histidine kinase" evidence="5">
    <location>
        <begin position="175"/>
        <end position="419"/>
    </location>
</feature>
<evidence type="ECO:0000313" key="7">
    <source>
        <dbReference type="EMBL" id="GAA4958748.1"/>
    </source>
</evidence>
<proteinExistence type="predicted"/>
<evidence type="ECO:0000256" key="1">
    <source>
        <dbReference type="ARBA" id="ARBA00000085"/>
    </source>
</evidence>
<dbReference type="PANTHER" id="PTHR43065">
    <property type="entry name" value="SENSOR HISTIDINE KINASE"/>
    <property type="match status" value="1"/>
</dbReference>
<evidence type="ECO:0000256" key="4">
    <source>
        <dbReference type="PROSITE-ProRule" id="PRU00169"/>
    </source>
</evidence>
<dbReference type="InterPro" id="IPR003661">
    <property type="entry name" value="HisK_dim/P_dom"/>
</dbReference>
<sequence>MNMPLAYNPRILLTDDNAVNLKLLRAHLGQQYHLLLEAASGDECLATLNRQNVDLLLLDMNMPGVSGFDVLQSIPKLAKAARPRVMIVSADHSPETVAKAFKAGADDYLATPYSQEELLARVQTQLALKRRSQYLEDLVAVRTRELSDTNQRLQQTLHQLLQAEKMASLGQLSAGIAHEINNPIAYINSNLQMLANYCGDFEQLAQAYMGIPENFSDDPRWLQAKELENKNNFRFLFGDAKQLLQESLTGVTRVTQIVHDLRVFSHPEQQSWQTVGINACIESALNIANNEIKYKANVIKNYGEIPAIQCVVPQINQVLVNLLVNAAQAIDDFGEIKITTSHTVNNQAIIEIEDNGQGIANLNLDKIYDPFFTTKPVGEGTGLGLSVSYGIIQSHNGSIAVETDEGKGSKFIITLPIKQKEKSPSPAQSAH</sequence>
<feature type="domain" description="Response regulatory" evidence="6">
    <location>
        <begin position="10"/>
        <end position="126"/>
    </location>
</feature>